<reference evidence="2" key="1">
    <citation type="journal article" date="2012" name="Science">
        <title>The Paleozoic origin of enzymatic lignin decomposition reconstructed from 31 fungal genomes.</title>
        <authorList>
            <person name="Floudas D."/>
            <person name="Binder M."/>
            <person name="Riley R."/>
            <person name="Barry K."/>
            <person name="Blanchette R.A."/>
            <person name="Henrissat B."/>
            <person name="Martinez A.T."/>
            <person name="Otillar R."/>
            <person name="Spatafora J.W."/>
            <person name="Yadav J.S."/>
            <person name="Aerts A."/>
            <person name="Benoit I."/>
            <person name="Boyd A."/>
            <person name="Carlson A."/>
            <person name="Copeland A."/>
            <person name="Coutinho P.M."/>
            <person name="de Vries R.P."/>
            <person name="Ferreira P."/>
            <person name="Findley K."/>
            <person name="Foster B."/>
            <person name="Gaskell J."/>
            <person name="Glotzer D."/>
            <person name="Gorecki P."/>
            <person name="Heitman J."/>
            <person name="Hesse C."/>
            <person name="Hori C."/>
            <person name="Igarashi K."/>
            <person name="Jurgens J.A."/>
            <person name="Kallen N."/>
            <person name="Kersten P."/>
            <person name="Kohler A."/>
            <person name="Kuees U."/>
            <person name="Kumar T.K.A."/>
            <person name="Kuo A."/>
            <person name="LaButti K."/>
            <person name="Larrondo L.F."/>
            <person name="Lindquist E."/>
            <person name="Ling A."/>
            <person name="Lombard V."/>
            <person name="Lucas S."/>
            <person name="Lundell T."/>
            <person name="Martin R."/>
            <person name="McLaughlin D.J."/>
            <person name="Morgenstern I."/>
            <person name="Morin E."/>
            <person name="Murat C."/>
            <person name="Nagy L.G."/>
            <person name="Nolan M."/>
            <person name="Ohm R.A."/>
            <person name="Patyshakuliyeva A."/>
            <person name="Rokas A."/>
            <person name="Ruiz-Duenas F.J."/>
            <person name="Sabat G."/>
            <person name="Salamov A."/>
            <person name="Samejima M."/>
            <person name="Schmutz J."/>
            <person name="Slot J.C."/>
            <person name="St John F."/>
            <person name="Stenlid J."/>
            <person name="Sun H."/>
            <person name="Sun S."/>
            <person name="Syed K."/>
            <person name="Tsang A."/>
            <person name="Wiebenga A."/>
            <person name="Young D."/>
            <person name="Pisabarro A."/>
            <person name="Eastwood D.C."/>
            <person name="Martin F."/>
            <person name="Cullen D."/>
            <person name="Grigoriev I.V."/>
            <person name="Hibbett D.S."/>
        </authorList>
    </citation>
    <scope>NUCLEOTIDE SEQUENCE [LARGE SCALE GENOMIC DNA]</scope>
    <source>
        <strain evidence="2">RWD-64-598 SS2</strain>
    </source>
</reference>
<dbReference type="EMBL" id="JH711576">
    <property type="protein sequence ID" value="EIW83363.1"/>
    <property type="molecule type" value="Genomic_DNA"/>
</dbReference>
<evidence type="ECO:0000313" key="1">
    <source>
        <dbReference type="EMBL" id="EIW83363.1"/>
    </source>
</evidence>
<organism evidence="1 2">
    <name type="scientific">Coniophora puteana (strain RWD-64-598)</name>
    <name type="common">Brown rot fungus</name>
    <dbReference type="NCBI Taxonomy" id="741705"/>
    <lineage>
        <taxon>Eukaryota</taxon>
        <taxon>Fungi</taxon>
        <taxon>Dikarya</taxon>
        <taxon>Basidiomycota</taxon>
        <taxon>Agaricomycotina</taxon>
        <taxon>Agaricomycetes</taxon>
        <taxon>Agaricomycetidae</taxon>
        <taxon>Boletales</taxon>
        <taxon>Coniophorineae</taxon>
        <taxon>Coniophoraceae</taxon>
        <taxon>Coniophora</taxon>
    </lineage>
</organism>
<name>A0A5M3MW39_CONPW</name>
<comment type="caution">
    <text evidence="1">The sequence shown here is derived from an EMBL/GenBank/DDBJ whole genome shotgun (WGS) entry which is preliminary data.</text>
</comment>
<dbReference type="AlphaFoldDB" id="A0A5M3MW39"/>
<gene>
    <name evidence="1" type="ORF">CONPUDRAFT_152394</name>
</gene>
<dbReference type="Proteomes" id="UP000053558">
    <property type="component" value="Unassembled WGS sequence"/>
</dbReference>
<sequence length="369" mass="42142">MDSYLCKVSVVFEKGALRYYVGVTLEVWTPSSVSSDAMECYIRHCDDEKLVPDVWAPISDYRFKYKAKQKTRLTLLSDLTSQPQELHLNLPPPGDASGLPMCKVMLIIENISTQRDLLAGVSTLDPESRPLSSRQLVWRYDHPLTRASRSVTVYLQSDFPLRVDGEGGLETFLYTVIPPPSELRSPPSLPIEILDTIIGETEPRVSLGLAYPPWRREVIKYGMVNRTWHRAALPYALRVIYSWDIAAEHLEKLASLFDAQPTHTSYVKYLEIHQEPRYCVETYSRAAISVLKASAKSLASVKVEAWCWGDLSMVYEPLKDCSILQILHIDNDYDLRVSRNYEYQSTNYLMFSPSLGPYRLSRKSDVQDC</sequence>
<proteinExistence type="predicted"/>
<accession>A0A5M3MW39</accession>
<evidence type="ECO:0000313" key="2">
    <source>
        <dbReference type="Proteomes" id="UP000053558"/>
    </source>
</evidence>
<protein>
    <submittedName>
        <fullName evidence="1">Uncharacterized protein</fullName>
    </submittedName>
</protein>
<dbReference type="GeneID" id="19202992"/>
<keyword evidence="2" id="KW-1185">Reference proteome</keyword>
<dbReference type="KEGG" id="cput:CONPUDRAFT_152394"/>
<dbReference type="RefSeq" id="XP_007767145.1">
    <property type="nucleotide sequence ID" value="XM_007768955.1"/>
</dbReference>